<comment type="caution">
    <text evidence="2">The sequence shown here is derived from an EMBL/GenBank/DDBJ whole genome shotgun (WGS) entry which is preliminary data.</text>
</comment>
<dbReference type="AlphaFoldDB" id="A0AAN9LJQ4"/>
<dbReference type="Proteomes" id="UP001374584">
    <property type="component" value="Unassembled WGS sequence"/>
</dbReference>
<dbReference type="EMBL" id="JAYMYR010000010">
    <property type="protein sequence ID" value="KAK7335439.1"/>
    <property type="molecule type" value="Genomic_DNA"/>
</dbReference>
<keyword evidence="3" id="KW-1185">Reference proteome</keyword>
<organism evidence="2 3">
    <name type="scientific">Phaseolus coccineus</name>
    <name type="common">Scarlet runner bean</name>
    <name type="synonym">Phaseolus multiflorus</name>
    <dbReference type="NCBI Taxonomy" id="3886"/>
    <lineage>
        <taxon>Eukaryota</taxon>
        <taxon>Viridiplantae</taxon>
        <taxon>Streptophyta</taxon>
        <taxon>Embryophyta</taxon>
        <taxon>Tracheophyta</taxon>
        <taxon>Spermatophyta</taxon>
        <taxon>Magnoliopsida</taxon>
        <taxon>eudicotyledons</taxon>
        <taxon>Gunneridae</taxon>
        <taxon>Pentapetalae</taxon>
        <taxon>rosids</taxon>
        <taxon>fabids</taxon>
        <taxon>Fabales</taxon>
        <taxon>Fabaceae</taxon>
        <taxon>Papilionoideae</taxon>
        <taxon>50 kb inversion clade</taxon>
        <taxon>NPAAA clade</taxon>
        <taxon>indigoferoid/millettioid clade</taxon>
        <taxon>Phaseoleae</taxon>
        <taxon>Phaseolus</taxon>
    </lineage>
</organism>
<evidence type="ECO:0000313" key="2">
    <source>
        <dbReference type="EMBL" id="KAK7335439.1"/>
    </source>
</evidence>
<name>A0AAN9LJQ4_PHACN</name>
<feature type="region of interest" description="Disordered" evidence="1">
    <location>
        <begin position="17"/>
        <end position="37"/>
    </location>
</feature>
<protein>
    <submittedName>
        <fullName evidence="2">Uncharacterized protein</fullName>
    </submittedName>
</protein>
<reference evidence="2 3" key="1">
    <citation type="submission" date="2024-01" db="EMBL/GenBank/DDBJ databases">
        <title>The genomes of 5 underutilized Papilionoideae crops provide insights into root nodulation and disease resistanc.</title>
        <authorList>
            <person name="Jiang F."/>
        </authorList>
    </citation>
    <scope>NUCLEOTIDE SEQUENCE [LARGE SCALE GENOMIC DNA]</scope>
    <source>
        <strain evidence="2">JINMINGXINNONG_FW02</strain>
        <tissue evidence="2">Leaves</tissue>
    </source>
</reference>
<evidence type="ECO:0000256" key="1">
    <source>
        <dbReference type="SAM" id="MobiDB-lite"/>
    </source>
</evidence>
<proteinExistence type="predicted"/>
<gene>
    <name evidence="2" type="ORF">VNO80_27281</name>
</gene>
<sequence>MLSPHVRGSLIKLAVGERSPDPSRTARDSPPPSPFPSLLSLTHPLLRNSETKSASSLFSSINPKLKSLSPFFISSSRSHSLLSHFVCLYALKRFCAVNC</sequence>
<feature type="compositionally biased region" description="Basic and acidic residues" evidence="1">
    <location>
        <begin position="18"/>
        <end position="27"/>
    </location>
</feature>
<accession>A0AAN9LJQ4</accession>
<evidence type="ECO:0000313" key="3">
    <source>
        <dbReference type="Proteomes" id="UP001374584"/>
    </source>
</evidence>